<gene>
    <name evidence="1" type="ORF">NCTC1935_00169</name>
</gene>
<dbReference type="EMBL" id="CAACYE010000005">
    <property type="protein sequence ID" value="VFA81568.1"/>
    <property type="molecule type" value="Genomic_DNA"/>
</dbReference>
<sequence>MRIEEFIEARLAEDERIRHDLARVAALRELFERARPERWCRGHPGPWMSHGDYGPGYCDRPAEGDSLYVIAAIWSDHPDYRQEWKR</sequence>
<name>A0A449G768_NOCFR</name>
<proteinExistence type="predicted"/>
<dbReference type="AlphaFoldDB" id="A0A449G768"/>
<accession>A0A449G768</accession>
<organism evidence="1">
    <name type="scientific">Nocardia farcinica</name>
    <dbReference type="NCBI Taxonomy" id="37329"/>
    <lineage>
        <taxon>Bacteria</taxon>
        <taxon>Bacillati</taxon>
        <taxon>Actinomycetota</taxon>
        <taxon>Actinomycetes</taxon>
        <taxon>Mycobacteriales</taxon>
        <taxon>Nocardiaceae</taxon>
        <taxon>Nocardia</taxon>
    </lineage>
</organism>
<evidence type="ECO:0000313" key="1">
    <source>
        <dbReference type="EMBL" id="VFA81568.1"/>
    </source>
</evidence>
<dbReference type="Pfam" id="PF19730">
    <property type="entry name" value="DUF6221"/>
    <property type="match status" value="1"/>
</dbReference>
<protein>
    <submittedName>
        <fullName evidence="1">Uncharacterized protein</fullName>
    </submittedName>
</protein>
<dbReference type="RefSeq" id="WP_137354326.1">
    <property type="nucleotide sequence ID" value="NZ_CAACYE020000001.1"/>
</dbReference>
<reference evidence="1" key="1">
    <citation type="submission" date="2019-02" db="EMBL/GenBank/DDBJ databases">
        <authorList>
            <consortium name="Pathogen Informatics"/>
        </authorList>
    </citation>
    <scope>NUCLEOTIDE SEQUENCE</scope>
    <source>
        <strain evidence="1">3012STDY6733949</strain>
    </source>
</reference>
<dbReference type="InterPro" id="IPR046193">
    <property type="entry name" value="DUF6221"/>
</dbReference>